<name>A0A285J2R5_9GAMM</name>
<protein>
    <submittedName>
        <fullName evidence="2">RES domain-containing protein</fullName>
    </submittedName>
</protein>
<dbReference type="RefSeq" id="WP_212682403.1">
    <property type="nucleotide sequence ID" value="NZ_OBEB01000004.1"/>
</dbReference>
<feature type="domain" description="RES" evidence="1">
    <location>
        <begin position="95"/>
        <end position="223"/>
    </location>
</feature>
<proteinExistence type="predicted"/>
<evidence type="ECO:0000313" key="3">
    <source>
        <dbReference type="Proteomes" id="UP000219353"/>
    </source>
</evidence>
<accession>A0A285J2R5</accession>
<dbReference type="InterPro" id="IPR014914">
    <property type="entry name" value="RES_dom"/>
</dbReference>
<dbReference type="Pfam" id="PF08808">
    <property type="entry name" value="RES"/>
    <property type="match status" value="1"/>
</dbReference>
<keyword evidence="3" id="KW-1185">Reference proteome</keyword>
<gene>
    <name evidence="2" type="ORF">SAMN06297280_2407</name>
</gene>
<reference evidence="3" key="1">
    <citation type="submission" date="2017-09" db="EMBL/GenBank/DDBJ databases">
        <authorList>
            <person name="Varghese N."/>
            <person name="Submissions S."/>
        </authorList>
    </citation>
    <scope>NUCLEOTIDE SEQUENCE [LARGE SCALE GENOMIC DNA]</scope>
    <source>
        <strain evidence="3">CGMCC 1.12461</strain>
    </source>
</reference>
<dbReference type="SMART" id="SM00953">
    <property type="entry name" value="RES"/>
    <property type="match status" value="1"/>
</dbReference>
<sequence>MVTKSEAKSIANVSTKPDDFEQVKLLRQQSYRLINSKFPPVSVFDDVADADEFDTLFELQALTNPRLQALAGNLSLLPRTEIPFGIAGCSYAVAPFTHVNPAGSRFSDGRFGVLYLAENVQTAINEVAYHQNRYWSRVPELSYERFVFRALSCEFADVSLSDLTSLSPQHAIYHSEDYTAARALGGNLRLQGSAGVQYNSVRNQGALCWGLFSPKYVTQMVQHAHYEMIWQNGKISAINQIVSCS</sequence>
<dbReference type="EMBL" id="OBEB01000004">
    <property type="protein sequence ID" value="SNY53421.1"/>
    <property type="molecule type" value="Genomic_DNA"/>
</dbReference>
<evidence type="ECO:0000313" key="2">
    <source>
        <dbReference type="EMBL" id="SNY53421.1"/>
    </source>
</evidence>
<dbReference type="AlphaFoldDB" id="A0A285J2R5"/>
<organism evidence="2 3">
    <name type="scientific">Arsukibacterium tuosuense</name>
    <dbReference type="NCBI Taxonomy" id="1323745"/>
    <lineage>
        <taxon>Bacteria</taxon>
        <taxon>Pseudomonadati</taxon>
        <taxon>Pseudomonadota</taxon>
        <taxon>Gammaproteobacteria</taxon>
        <taxon>Chromatiales</taxon>
        <taxon>Chromatiaceae</taxon>
        <taxon>Arsukibacterium</taxon>
    </lineage>
</organism>
<dbReference type="Proteomes" id="UP000219353">
    <property type="component" value="Unassembled WGS sequence"/>
</dbReference>
<evidence type="ECO:0000259" key="1">
    <source>
        <dbReference type="SMART" id="SM00953"/>
    </source>
</evidence>